<evidence type="ECO:0000313" key="2">
    <source>
        <dbReference type="Proteomes" id="UP001328107"/>
    </source>
</evidence>
<dbReference type="EMBL" id="BTRK01000005">
    <property type="protein sequence ID" value="GMR52720.1"/>
    <property type="molecule type" value="Genomic_DNA"/>
</dbReference>
<feature type="non-terminal residue" evidence="1">
    <location>
        <position position="1"/>
    </location>
</feature>
<reference evidence="2" key="1">
    <citation type="submission" date="2022-10" db="EMBL/GenBank/DDBJ databases">
        <title>Genome assembly of Pristionchus species.</title>
        <authorList>
            <person name="Yoshida K."/>
            <person name="Sommer R.J."/>
        </authorList>
    </citation>
    <scope>NUCLEOTIDE SEQUENCE [LARGE SCALE GENOMIC DNA]</scope>
    <source>
        <strain evidence="2">RS5460</strain>
    </source>
</reference>
<dbReference type="Proteomes" id="UP001328107">
    <property type="component" value="Unassembled WGS sequence"/>
</dbReference>
<gene>
    <name evidence="1" type="ORF">PMAYCL1PPCAC_22915</name>
</gene>
<keyword evidence="2" id="KW-1185">Reference proteome</keyword>
<evidence type="ECO:0000313" key="1">
    <source>
        <dbReference type="EMBL" id="GMR52720.1"/>
    </source>
</evidence>
<sequence>ASLYDSASFKNIKYRIPRLPSDVFSSLFEKASNIADQLTATNFCFTQATLEDAFMLAATSSVPIGASLTRGSSESAVEQA</sequence>
<comment type="caution">
    <text evidence="1">The sequence shown here is derived from an EMBL/GenBank/DDBJ whole genome shotgun (WGS) entry which is preliminary data.</text>
</comment>
<accession>A0AAN5CYQ8</accession>
<proteinExistence type="predicted"/>
<dbReference type="AlphaFoldDB" id="A0AAN5CYQ8"/>
<name>A0AAN5CYQ8_9BILA</name>
<protein>
    <submittedName>
        <fullName evidence="1">Uncharacterized protein</fullName>
    </submittedName>
</protein>
<organism evidence="1 2">
    <name type="scientific">Pristionchus mayeri</name>
    <dbReference type="NCBI Taxonomy" id="1317129"/>
    <lineage>
        <taxon>Eukaryota</taxon>
        <taxon>Metazoa</taxon>
        <taxon>Ecdysozoa</taxon>
        <taxon>Nematoda</taxon>
        <taxon>Chromadorea</taxon>
        <taxon>Rhabditida</taxon>
        <taxon>Rhabditina</taxon>
        <taxon>Diplogasteromorpha</taxon>
        <taxon>Diplogasteroidea</taxon>
        <taxon>Neodiplogasteridae</taxon>
        <taxon>Pristionchus</taxon>
    </lineage>
</organism>
<feature type="non-terminal residue" evidence="1">
    <location>
        <position position="80"/>
    </location>
</feature>